<organism evidence="1 2">
    <name type="scientific">Caerostris extrusa</name>
    <name type="common">Bark spider</name>
    <name type="synonym">Caerostris bankana</name>
    <dbReference type="NCBI Taxonomy" id="172846"/>
    <lineage>
        <taxon>Eukaryota</taxon>
        <taxon>Metazoa</taxon>
        <taxon>Ecdysozoa</taxon>
        <taxon>Arthropoda</taxon>
        <taxon>Chelicerata</taxon>
        <taxon>Arachnida</taxon>
        <taxon>Araneae</taxon>
        <taxon>Araneomorphae</taxon>
        <taxon>Entelegynae</taxon>
        <taxon>Araneoidea</taxon>
        <taxon>Araneidae</taxon>
        <taxon>Caerostris</taxon>
    </lineage>
</organism>
<proteinExistence type="predicted"/>
<dbReference type="Proteomes" id="UP001054945">
    <property type="component" value="Unassembled WGS sequence"/>
</dbReference>
<sequence length="126" mass="14125">MTLRRGQIHSSKGFQIRFDKQSRTQSFNAHAGGPYIHRPFIWNADELASLRNADLADTHTSFDCNYASCLLCFWSSSDPPPLLRSREEESVTVQSPVCLMTAYAAPAPIGIFALGVTRDARARYSW</sequence>
<evidence type="ECO:0000313" key="2">
    <source>
        <dbReference type="Proteomes" id="UP001054945"/>
    </source>
</evidence>
<evidence type="ECO:0000313" key="1">
    <source>
        <dbReference type="EMBL" id="GIY37052.1"/>
    </source>
</evidence>
<dbReference type="EMBL" id="BPLR01010119">
    <property type="protein sequence ID" value="GIY37052.1"/>
    <property type="molecule type" value="Genomic_DNA"/>
</dbReference>
<name>A0AAV4SX35_CAEEX</name>
<comment type="caution">
    <text evidence="1">The sequence shown here is derived from an EMBL/GenBank/DDBJ whole genome shotgun (WGS) entry which is preliminary data.</text>
</comment>
<dbReference type="AlphaFoldDB" id="A0AAV4SX35"/>
<keyword evidence="2" id="KW-1185">Reference proteome</keyword>
<reference evidence="1 2" key="1">
    <citation type="submission" date="2021-06" db="EMBL/GenBank/DDBJ databases">
        <title>Caerostris extrusa draft genome.</title>
        <authorList>
            <person name="Kono N."/>
            <person name="Arakawa K."/>
        </authorList>
    </citation>
    <scope>NUCLEOTIDE SEQUENCE [LARGE SCALE GENOMIC DNA]</scope>
</reference>
<gene>
    <name evidence="1" type="ORF">CEXT_716801</name>
</gene>
<accession>A0AAV4SX35</accession>
<protein>
    <submittedName>
        <fullName evidence="1">Uncharacterized protein</fullName>
    </submittedName>
</protein>